<feature type="region of interest" description="Disordered" evidence="1">
    <location>
        <begin position="117"/>
        <end position="444"/>
    </location>
</feature>
<evidence type="ECO:0000313" key="2">
    <source>
        <dbReference type="EMBL" id="KAG0005244.1"/>
    </source>
</evidence>
<feature type="compositionally biased region" description="Polar residues" evidence="1">
    <location>
        <begin position="169"/>
        <end position="178"/>
    </location>
</feature>
<dbReference type="Proteomes" id="UP000749646">
    <property type="component" value="Unassembled WGS sequence"/>
</dbReference>
<dbReference type="EMBL" id="JAAAHW010000201">
    <property type="protein sequence ID" value="KAG0005244.1"/>
    <property type="molecule type" value="Genomic_DNA"/>
</dbReference>
<feature type="compositionally biased region" description="Basic and acidic residues" evidence="1">
    <location>
        <begin position="277"/>
        <end position="291"/>
    </location>
</feature>
<keyword evidence="3" id="KW-1185">Reference proteome</keyword>
<feature type="non-terminal residue" evidence="2">
    <location>
        <position position="743"/>
    </location>
</feature>
<feature type="compositionally biased region" description="Polar residues" evidence="1">
    <location>
        <begin position="144"/>
        <end position="154"/>
    </location>
</feature>
<comment type="caution">
    <text evidence="2">The sequence shown here is derived from an EMBL/GenBank/DDBJ whole genome shotgun (WGS) entry which is preliminary data.</text>
</comment>
<feature type="compositionally biased region" description="Basic and acidic residues" evidence="1">
    <location>
        <begin position="227"/>
        <end position="239"/>
    </location>
</feature>
<feature type="compositionally biased region" description="Polar residues" evidence="1">
    <location>
        <begin position="603"/>
        <end position="613"/>
    </location>
</feature>
<name>A0A9P6MJU0_9FUNG</name>
<feature type="compositionally biased region" description="Polar residues" evidence="1">
    <location>
        <begin position="501"/>
        <end position="511"/>
    </location>
</feature>
<dbReference type="AlphaFoldDB" id="A0A9P6MJU0"/>
<evidence type="ECO:0000313" key="3">
    <source>
        <dbReference type="Proteomes" id="UP000749646"/>
    </source>
</evidence>
<feature type="compositionally biased region" description="Basic and acidic residues" evidence="1">
    <location>
        <begin position="155"/>
        <end position="167"/>
    </location>
</feature>
<feature type="compositionally biased region" description="Polar residues" evidence="1">
    <location>
        <begin position="731"/>
        <end position="743"/>
    </location>
</feature>
<accession>A0A9P6MJU0</accession>
<feature type="compositionally biased region" description="Acidic residues" evidence="1">
    <location>
        <begin position="550"/>
        <end position="572"/>
    </location>
</feature>
<feature type="compositionally biased region" description="Basic residues" evidence="1">
    <location>
        <begin position="531"/>
        <end position="544"/>
    </location>
</feature>
<feature type="compositionally biased region" description="Acidic residues" evidence="1">
    <location>
        <begin position="122"/>
        <end position="140"/>
    </location>
</feature>
<organism evidence="2 3">
    <name type="scientific">Modicella reniformis</name>
    <dbReference type="NCBI Taxonomy" id="1440133"/>
    <lineage>
        <taxon>Eukaryota</taxon>
        <taxon>Fungi</taxon>
        <taxon>Fungi incertae sedis</taxon>
        <taxon>Mucoromycota</taxon>
        <taxon>Mortierellomycotina</taxon>
        <taxon>Mortierellomycetes</taxon>
        <taxon>Mortierellales</taxon>
        <taxon>Mortierellaceae</taxon>
        <taxon>Modicella</taxon>
    </lineage>
</organism>
<feature type="region of interest" description="Disordered" evidence="1">
    <location>
        <begin position="712"/>
        <end position="743"/>
    </location>
</feature>
<reference evidence="2" key="1">
    <citation type="journal article" date="2020" name="Fungal Divers.">
        <title>Resolving the Mortierellaceae phylogeny through synthesis of multi-gene phylogenetics and phylogenomics.</title>
        <authorList>
            <person name="Vandepol N."/>
            <person name="Liber J."/>
            <person name="Desiro A."/>
            <person name="Na H."/>
            <person name="Kennedy M."/>
            <person name="Barry K."/>
            <person name="Grigoriev I.V."/>
            <person name="Miller A.N."/>
            <person name="O'Donnell K."/>
            <person name="Stajich J.E."/>
            <person name="Bonito G."/>
        </authorList>
    </citation>
    <scope>NUCLEOTIDE SEQUENCE</scope>
    <source>
        <strain evidence="2">MES-2147</strain>
    </source>
</reference>
<feature type="compositionally biased region" description="Basic and acidic residues" evidence="1">
    <location>
        <begin position="712"/>
        <end position="727"/>
    </location>
</feature>
<feature type="region of interest" description="Disordered" evidence="1">
    <location>
        <begin position="460"/>
        <end position="644"/>
    </location>
</feature>
<feature type="compositionally biased region" description="Low complexity" evidence="1">
    <location>
        <begin position="614"/>
        <end position="632"/>
    </location>
</feature>
<dbReference type="OrthoDB" id="2399142at2759"/>
<protein>
    <submittedName>
        <fullName evidence="2">Uncharacterized protein</fullName>
    </submittedName>
</protein>
<feature type="compositionally biased region" description="Polar residues" evidence="1">
    <location>
        <begin position="297"/>
        <end position="309"/>
    </location>
</feature>
<gene>
    <name evidence="2" type="ORF">BGZ65_011625</name>
</gene>
<proteinExistence type="predicted"/>
<sequence length="743" mass="84425">MMLVLHAQENTTEKSQKVTIKNIHKSWTTVLPQLNTLLDDMDVASMTNVINQANQSCNNKHRFQSFHNSVMKSLSKRISLKLSTLPPPSPACQESIDELMENRNKEMANLCTNLSSVNDANNELDDEHDEHDDDDDDDDNNNNQEMLSTTFSQKEAQKDQSLNKDNEQEMFSISSSQKDAQKVQPPNKDNEQEMLSITSQEKEGAKEQAHGKDNEQAMLSIPSQKQEAQKKQPRDKDNELEVLSIPLQKQRQTEQPRDEDSDQDIQEVSPIPIQKQRQKEQPRGNKDKAQQDDNQDMSSIPSQKGSQKKQPCDAADNDQDDIHFPSSQKGGRKNRIHDDDSDPDNTQQVHSSSIQVPHQKDLPSSNMDKEQQDDNQAMLSIPKKKQPCRDGGDESAQDDIQEVFSFHSRRGSQTSYPSPDLSPASFQDDEVYLTPPLPGDRDDVMDIDHIDHIPKISQRILPMELTTPPLQRGESSETKPTVFTPLRQKPPIRPGTVFASVRQQATINSTAVDKGKQVVRETDVDKEKRPPLAKRTRSRRLIKGRVKDSDDNDEDDDDDDDDDAEYRDDDSFITDASDSLEPPPPLRQPLGNLRTANEVGEGSSRTTRQQAAWSSTNNNISTSSTTTTSTTSQAGPAKKPRRETRYWTIEEENRLLELAAMPRFNYCNTADKKKNGKKRQVKWSQLKTYDQQHGNILQHRTQVMLKDKHRDLNDQGAHRERVAEYNRKKTTSTGREQVRTPSI</sequence>
<feature type="compositionally biased region" description="Basic and acidic residues" evidence="1">
    <location>
        <begin position="200"/>
        <end position="215"/>
    </location>
</feature>
<feature type="compositionally biased region" description="Polar residues" evidence="1">
    <location>
        <begin position="344"/>
        <end position="366"/>
    </location>
</feature>
<feature type="compositionally biased region" description="Basic and acidic residues" evidence="1">
    <location>
        <begin position="513"/>
        <end position="530"/>
    </location>
</feature>
<evidence type="ECO:0000256" key="1">
    <source>
        <dbReference type="SAM" id="MobiDB-lite"/>
    </source>
</evidence>